<keyword evidence="6" id="KW-0472">Membrane</keyword>
<feature type="domain" description="Sushi" evidence="7">
    <location>
        <begin position="123"/>
        <end position="184"/>
    </location>
</feature>
<dbReference type="PROSITE" id="PS50923">
    <property type="entry name" value="SUSHI"/>
    <property type="match status" value="1"/>
</dbReference>
<dbReference type="InterPro" id="IPR035976">
    <property type="entry name" value="Sushi/SCR/CCP_sf"/>
</dbReference>
<feature type="compositionally biased region" description="Basic and acidic residues" evidence="5">
    <location>
        <begin position="223"/>
        <end position="239"/>
    </location>
</feature>
<evidence type="ECO:0000313" key="9">
    <source>
        <dbReference type="EMBL" id="KAJ3608624.1"/>
    </source>
</evidence>
<accession>A0A9Q0EKD1</accession>
<evidence type="ECO:0000313" key="10">
    <source>
        <dbReference type="Proteomes" id="UP001148018"/>
    </source>
</evidence>
<dbReference type="OrthoDB" id="9936131at2759"/>
<feature type="compositionally biased region" description="Basic and acidic residues" evidence="5">
    <location>
        <begin position="202"/>
        <end position="214"/>
    </location>
</feature>
<dbReference type="InterPro" id="IPR016186">
    <property type="entry name" value="C-type_lectin-like/link_sf"/>
</dbReference>
<organism evidence="9 10">
    <name type="scientific">Muraenolepis orangiensis</name>
    <name type="common">Patagonian moray cod</name>
    <dbReference type="NCBI Taxonomy" id="630683"/>
    <lineage>
        <taxon>Eukaryota</taxon>
        <taxon>Metazoa</taxon>
        <taxon>Chordata</taxon>
        <taxon>Craniata</taxon>
        <taxon>Vertebrata</taxon>
        <taxon>Euteleostomi</taxon>
        <taxon>Actinopterygii</taxon>
        <taxon>Neopterygii</taxon>
        <taxon>Teleostei</taxon>
        <taxon>Neoteleostei</taxon>
        <taxon>Acanthomorphata</taxon>
        <taxon>Zeiogadaria</taxon>
        <taxon>Gadariae</taxon>
        <taxon>Gadiformes</taxon>
        <taxon>Muraenolepidoidei</taxon>
        <taxon>Muraenolepididae</taxon>
        <taxon>Muraenolepis</taxon>
    </lineage>
</organism>
<keyword evidence="10" id="KW-1185">Reference proteome</keyword>
<name>A0A9Q0EKD1_9TELE</name>
<dbReference type="SUPFAM" id="SSF56436">
    <property type="entry name" value="C-type lectin-like"/>
    <property type="match status" value="1"/>
</dbReference>
<evidence type="ECO:0000256" key="6">
    <source>
        <dbReference type="SAM" id="Phobius"/>
    </source>
</evidence>
<feature type="compositionally biased region" description="Low complexity" evidence="5">
    <location>
        <begin position="644"/>
        <end position="657"/>
    </location>
</feature>
<dbReference type="FunFam" id="2.10.70.10:FF:000050">
    <property type="entry name" value="sushi domain-containing protein 5"/>
    <property type="match status" value="1"/>
</dbReference>
<dbReference type="GO" id="GO:0005540">
    <property type="term" value="F:hyaluronic acid binding"/>
    <property type="evidence" value="ECO:0007669"/>
    <property type="project" value="InterPro"/>
</dbReference>
<feature type="compositionally biased region" description="Basic and acidic residues" evidence="5">
    <location>
        <begin position="731"/>
        <end position="744"/>
    </location>
</feature>
<feature type="region of interest" description="Disordered" evidence="5">
    <location>
        <begin position="828"/>
        <end position="847"/>
    </location>
</feature>
<evidence type="ECO:0000256" key="3">
    <source>
        <dbReference type="ARBA" id="ARBA00023157"/>
    </source>
</evidence>
<feature type="domain" description="Link" evidence="8">
    <location>
        <begin position="32"/>
        <end position="124"/>
    </location>
</feature>
<reference evidence="9" key="1">
    <citation type="submission" date="2022-07" db="EMBL/GenBank/DDBJ databases">
        <title>Chromosome-level genome of Muraenolepis orangiensis.</title>
        <authorList>
            <person name="Kim J."/>
        </authorList>
    </citation>
    <scope>NUCLEOTIDE SEQUENCE</scope>
    <source>
        <strain evidence="9">KU_S4_2022</strain>
        <tissue evidence="9">Muscle</tissue>
    </source>
</reference>
<dbReference type="AlphaFoldDB" id="A0A9Q0EKD1"/>
<dbReference type="GO" id="GO:0007219">
    <property type="term" value="P:Notch signaling pathway"/>
    <property type="evidence" value="ECO:0007669"/>
    <property type="project" value="TreeGrafter"/>
</dbReference>
<feature type="compositionally biased region" description="Acidic residues" evidence="5">
    <location>
        <begin position="633"/>
        <end position="643"/>
    </location>
</feature>
<evidence type="ECO:0000259" key="8">
    <source>
        <dbReference type="PROSITE" id="PS50963"/>
    </source>
</evidence>
<feature type="compositionally biased region" description="Acidic residues" evidence="5">
    <location>
        <begin position="569"/>
        <end position="580"/>
    </location>
</feature>
<dbReference type="Proteomes" id="UP001148018">
    <property type="component" value="Unassembled WGS sequence"/>
</dbReference>
<feature type="compositionally biased region" description="Basic and acidic residues" evidence="5">
    <location>
        <begin position="437"/>
        <end position="469"/>
    </location>
</feature>
<dbReference type="CDD" id="cd00033">
    <property type="entry name" value="CCP"/>
    <property type="match status" value="1"/>
</dbReference>
<dbReference type="Gene3D" id="2.10.70.10">
    <property type="entry name" value="Complement Module, domain 1"/>
    <property type="match status" value="1"/>
</dbReference>
<dbReference type="GO" id="GO:0007155">
    <property type="term" value="P:cell adhesion"/>
    <property type="evidence" value="ECO:0007669"/>
    <property type="project" value="InterPro"/>
</dbReference>
<keyword evidence="6" id="KW-1133">Transmembrane helix</keyword>
<feature type="region of interest" description="Disordered" evidence="5">
    <location>
        <begin position="202"/>
        <end position="271"/>
    </location>
</feature>
<gene>
    <name evidence="9" type="ORF">NHX12_023156</name>
</gene>
<dbReference type="InterPro" id="IPR000436">
    <property type="entry name" value="Sushi_SCR_CCP_dom"/>
</dbReference>
<dbReference type="SUPFAM" id="SSF57535">
    <property type="entry name" value="Complement control module/SCR domain"/>
    <property type="match status" value="1"/>
</dbReference>
<evidence type="ECO:0000256" key="1">
    <source>
        <dbReference type="ARBA" id="ARBA00022659"/>
    </source>
</evidence>
<feature type="compositionally biased region" description="Basic and acidic residues" evidence="5">
    <location>
        <begin position="558"/>
        <end position="568"/>
    </location>
</feature>
<keyword evidence="2" id="KW-0732">Signal</keyword>
<keyword evidence="3" id="KW-1015">Disulfide bond</keyword>
<dbReference type="PANTHER" id="PTHR32493:SF0">
    <property type="entry name" value="SUSHI DOMAIN-CONTAINING PROTEIN 5"/>
    <property type="match status" value="1"/>
</dbReference>
<dbReference type="InterPro" id="IPR016187">
    <property type="entry name" value="CTDL_fold"/>
</dbReference>
<dbReference type="Pfam" id="PF00193">
    <property type="entry name" value="Xlink"/>
    <property type="match status" value="1"/>
</dbReference>
<feature type="compositionally biased region" description="Gly residues" evidence="5">
    <location>
        <begin position="658"/>
        <end position="667"/>
    </location>
</feature>
<feature type="compositionally biased region" description="Acidic residues" evidence="5">
    <location>
        <begin position="499"/>
        <end position="525"/>
    </location>
</feature>
<evidence type="ECO:0000256" key="5">
    <source>
        <dbReference type="SAM" id="MobiDB-lite"/>
    </source>
</evidence>
<keyword evidence="6" id="KW-0812">Transmembrane</keyword>
<dbReference type="Gene3D" id="3.10.100.10">
    <property type="entry name" value="Mannose-Binding Protein A, subunit A"/>
    <property type="match status" value="1"/>
</dbReference>
<feature type="compositionally biased region" description="Basic and acidic residues" evidence="5">
    <location>
        <begin position="483"/>
        <end position="498"/>
    </location>
</feature>
<dbReference type="EMBL" id="JANIIK010000039">
    <property type="protein sequence ID" value="KAJ3608624.1"/>
    <property type="molecule type" value="Genomic_DNA"/>
</dbReference>
<dbReference type="InterPro" id="IPR053298">
    <property type="entry name" value="Sushi_domain_protein"/>
</dbReference>
<proteinExistence type="predicted"/>
<protein>
    <recommendedName>
        <fullName evidence="11">Sushi domain-containing protein</fullName>
    </recommendedName>
</protein>
<dbReference type="PANTHER" id="PTHR32493">
    <property type="entry name" value="SUSHI DOMAIN-CONTAINING PROTEIN 5"/>
    <property type="match status" value="1"/>
</dbReference>
<feature type="compositionally biased region" description="Acidic residues" evidence="5">
    <location>
        <begin position="548"/>
        <end position="557"/>
    </location>
</feature>
<dbReference type="SMART" id="SM00445">
    <property type="entry name" value="LINK"/>
    <property type="match status" value="1"/>
</dbReference>
<keyword evidence="1 4" id="KW-0768">Sushi</keyword>
<dbReference type="Pfam" id="PF00084">
    <property type="entry name" value="Sushi"/>
    <property type="match status" value="1"/>
</dbReference>
<evidence type="ECO:0000259" key="7">
    <source>
        <dbReference type="PROSITE" id="PS50923"/>
    </source>
</evidence>
<dbReference type="InterPro" id="IPR000538">
    <property type="entry name" value="Link_dom"/>
</dbReference>
<feature type="transmembrane region" description="Helical" evidence="6">
    <location>
        <begin position="793"/>
        <end position="815"/>
    </location>
</feature>
<feature type="region of interest" description="Disordered" evidence="5">
    <location>
        <begin position="302"/>
        <end position="789"/>
    </location>
</feature>
<feature type="compositionally biased region" description="Basic and acidic residues" evidence="5">
    <location>
        <begin position="670"/>
        <end position="682"/>
    </location>
</feature>
<evidence type="ECO:0008006" key="11">
    <source>
        <dbReference type="Google" id="ProtNLM"/>
    </source>
</evidence>
<comment type="caution">
    <text evidence="4">Lacks conserved residue(s) required for the propagation of feature annotation.</text>
</comment>
<evidence type="ECO:0000256" key="2">
    <source>
        <dbReference type="ARBA" id="ARBA00022729"/>
    </source>
</evidence>
<feature type="compositionally biased region" description="Basic and acidic residues" evidence="5">
    <location>
        <begin position="331"/>
        <end position="400"/>
    </location>
</feature>
<sequence length="847" mass="93395">MLDRYIHDIVLSFLVGCIACLSMTSVNNADGRVFTMDPRGSSSLQGLRGAERACATRNARLASGAELRRAVLECSFSACTRGWLYEGTIGTTECRNAGSSLTAMEVRTENSSDHMANLNAFCVLCGDPPSFPNTRLQGQAGVELGDELLYVCVPGHRLPSGSTAFSLLCDSCGEWYGLVQMCLKGESEAHVDYEDSLPDGYGEVHRPAAYDTQRDAIYTAGRGRPERRDQQGEEARGEEEPSSPPGLAPQGASRGVGGVEEDDPPGSVQSRVPLVRPEAASQATTTPVSQLSQKHMFWFPSETFHEEGYPAPNDPVAQTTTADDDQSNESQEGRPGDLDGHRDGEREEFHVHDREESRHRDEQDDHNDSRHSDSDDHDDHHDHHDDHHDHHDDHDDHDDHTDGEDHDVHNNSRQEEEDQDKDLLDQRVRPYSPGQRDNVDRYGSRYDDDKGDPRDHYDMGEHEDERDHVLYGGGREDDDGEGEDHQESEEPREHHEHPEDAEEDLDGETGEEEEEDDGEEEEHDSDADPHADHDDDDHYDDHPHTDEDNPETDENDEHDDHDSHQDHDEDHEDDDDDDDDVVHRHPEVDFPLATDEPPTLGEAGRKPTTTTDQSWLDGYAIGPDEAEKGGSTEEAEASQEQEEVPVVVSAAADAAAAAGGGGGGGGATDKPNEADSEQDRVGDAWPGRFRPREPTPPPHSHESQESISDPDALDYEHTDDPALAWDEEDPSDRPFPDPKTRVAEDGEDADREASLPGEAGERAPVEGEMGEAICMGEDCPPPPPPTSSSRGPIVAAVIVAICAVATVAVVGAWLYRRRQQKNSMYQLNGKGQSQCTPEQQIEMQQKV</sequence>
<evidence type="ECO:0000256" key="4">
    <source>
        <dbReference type="PROSITE-ProRule" id="PRU00302"/>
    </source>
</evidence>
<dbReference type="PROSITE" id="PS50963">
    <property type="entry name" value="LINK_2"/>
    <property type="match status" value="1"/>
</dbReference>
<comment type="caution">
    <text evidence="9">The sequence shown here is derived from an EMBL/GenBank/DDBJ whole genome shotgun (WGS) entry which is preliminary data.</text>
</comment>